<feature type="domain" description="Myb-like" evidence="5">
    <location>
        <begin position="110"/>
        <end position="155"/>
    </location>
</feature>
<name>A0AAU9JA61_9CILI</name>
<dbReference type="Pfam" id="PF13921">
    <property type="entry name" value="Myb_DNA-bind_6"/>
    <property type="match status" value="1"/>
</dbReference>
<evidence type="ECO:0008006" key="10">
    <source>
        <dbReference type="Google" id="ProtNLM"/>
    </source>
</evidence>
<evidence type="ECO:0000259" key="7">
    <source>
        <dbReference type="PROSITE" id="PS51294"/>
    </source>
</evidence>
<keyword evidence="3" id="KW-0804">Transcription</keyword>
<keyword evidence="4" id="KW-0539">Nucleus</keyword>
<feature type="domain" description="HTH myb-type" evidence="7">
    <location>
        <begin position="7"/>
        <end position="62"/>
    </location>
</feature>
<dbReference type="InterPro" id="IPR017884">
    <property type="entry name" value="SANT_dom"/>
</dbReference>
<organism evidence="8 9">
    <name type="scientific">Blepharisma stoltei</name>
    <dbReference type="NCBI Taxonomy" id="1481888"/>
    <lineage>
        <taxon>Eukaryota</taxon>
        <taxon>Sar</taxon>
        <taxon>Alveolata</taxon>
        <taxon>Ciliophora</taxon>
        <taxon>Postciliodesmatophora</taxon>
        <taxon>Heterotrichea</taxon>
        <taxon>Heterotrichida</taxon>
        <taxon>Blepharismidae</taxon>
        <taxon>Blepharisma</taxon>
    </lineage>
</organism>
<dbReference type="Pfam" id="PF00249">
    <property type="entry name" value="Myb_DNA-binding"/>
    <property type="match status" value="1"/>
</dbReference>
<feature type="domain" description="HTH myb-type" evidence="7">
    <location>
        <begin position="63"/>
        <end position="109"/>
    </location>
</feature>
<feature type="domain" description="HTH myb-type" evidence="7">
    <location>
        <begin position="110"/>
        <end position="164"/>
    </location>
</feature>
<keyword evidence="9" id="KW-1185">Reference proteome</keyword>
<dbReference type="PROSITE" id="PS51294">
    <property type="entry name" value="HTH_MYB"/>
    <property type="match status" value="3"/>
</dbReference>
<evidence type="ECO:0000259" key="6">
    <source>
        <dbReference type="PROSITE" id="PS51293"/>
    </source>
</evidence>
<dbReference type="GO" id="GO:0042795">
    <property type="term" value="P:snRNA transcription by RNA polymerase II"/>
    <property type="evidence" value="ECO:0007669"/>
    <property type="project" value="TreeGrafter"/>
</dbReference>
<proteinExistence type="predicted"/>
<feature type="domain" description="SANT" evidence="6">
    <location>
        <begin position="113"/>
        <end position="164"/>
    </location>
</feature>
<evidence type="ECO:0000313" key="8">
    <source>
        <dbReference type="EMBL" id="CAG9322332.1"/>
    </source>
</evidence>
<protein>
    <recommendedName>
        <fullName evidence="10">Myb-like DNA-binding domain containing protein</fullName>
    </recommendedName>
</protein>
<dbReference type="GO" id="GO:0000978">
    <property type="term" value="F:RNA polymerase II cis-regulatory region sequence-specific DNA binding"/>
    <property type="evidence" value="ECO:0007669"/>
    <property type="project" value="TreeGrafter"/>
</dbReference>
<dbReference type="CDD" id="cd00167">
    <property type="entry name" value="SANT"/>
    <property type="match status" value="2"/>
</dbReference>
<dbReference type="SUPFAM" id="SSF46689">
    <property type="entry name" value="Homeodomain-like"/>
    <property type="match status" value="2"/>
</dbReference>
<dbReference type="GO" id="GO:0042796">
    <property type="term" value="P:snRNA transcription by RNA polymerase III"/>
    <property type="evidence" value="ECO:0007669"/>
    <property type="project" value="TreeGrafter"/>
</dbReference>
<dbReference type="AlphaFoldDB" id="A0AAU9JA61"/>
<dbReference type="SMART" id="SM00717">
    <property type="entry name" value="SANT"/>
    <property type="match status" value="3"/>
</dbReference>
<dbReference type="PROSITE" id="PS50090">
    <property type="entry name" value="MYB_LIKE"/>
    <property type="match status" value="3"/>
</dbReference>
<feature type="domain" description="Myb-like" evidence="5">
    <location>
        <begin position="7"/>
        <end position="58"/>
    </location>
</feature>
<dbReference type="InterPro" id="IPR001005">
    <property type="entry name" value="SANT/Myb"/>
</dbReference>
<evidence type="ECO:0000313" key="9">
    <source>
        <dbReference type="Proteomes" id="UP001162131"/>
    </source>
</evidence>
<evidence type="ECO:0000259" key="5">
    <source>
        <dbReference type="PROSITE" id="PS50090"/>
    </source>
</evidence>
<feature type="domain" description="SANT" evidence="6">
    <location>
        <begin position="14"/>
        <end position="58"/>
    </location>
</feature>
<evidence type="ECO:0000256" key="1">
    <source>
        <dbReference type="ARBA" id="ARBA00023015"/>
    </source>
</evidence>
<keyword evidence="2" id="KW-0238">DNA-binding</keyword>
<reference evidence="8" key="1">
    <citation type="submission" date="2021-09" db="EMBL/GenBank/DDBJ databases">
        <authorList>
            <consortium name="AG Swart"/>
            <person name="Singh M."/>
            <person name="Singh A."/>
            <person name="Seah K."/>
            <person name="Emmerich C."/>
        </authorList>
    </citation>
    <scope>NUCLEOTIDE SEQUENCE</scope>
    <source>
        <strain evidence="8">ATCC30299</strain>
    </source>
</reference>
<sequence length="201" mass="23495">MDQAIRIPVFKQGKWSPEEDQALKSAVDYYGAQNWKAIADEVGQRTSQQCFDRYKSLKPGLIKGPWQPYEDVTLREWVKYEGPTGWSRCSLWIPGRSGKQCRERWSTMLNPGLIKRNWTREEESILFEMYKKYGKQWSLIAKSLPGRSVDSVRKHIWENKKKLQNQPPEPDEELSIDPDVSDLPLKKIFISKENASEKQGF</sequence>
<keyword evidence="1" id="KW-0805">Transcription regulation</keyword>
<feature type="domain" description="Myb-like" evidence="5">
    <location>
        <begin position="63"/>
        <end position="109"/>
    </location>
</feature>
<gene>
    <name evidence="8" type="ORF">BSTOLATCC_MIC31357</name>
</gene>
<accession>A0AAU9JA61</accession>
<dbReference type="InterPro" id="IPR009057">
    <property type="entry name" value="Homeodomain-like_sf"/>
</dbReference>
<dbReference type="GO" id="GO:0019185">
    <property type="term" value="C:snRNA-activating protein complex"/>
    <property type="evidence" value="ECO:0007669"/>
    <property type="project" value="TreeGrafter"/>
</dbReference>
<evidence type="ECO:0000256" key="2">
    <source>
        <dbReference type="ARBA" id="ARBA00023125"/>
    </source>
</evidence>
<evidence type="ECO:0000256" key="4">
    <source>
        <dbReference type="ARBA" id="ARBA00023242"/>
    </source>
</evidence>
<evidence type="ECO:0000256" key="3">
    <source>
        <dbReference type="ARBA" id="ARBA00023163"/>
    </source>
</evidence>
<dbReference type="EMBL" id="CAJZBQ010000031">
    <property type="protein sequence ID" value="CAG9322332.1"/>
    <property type="molecule type" value="Genomic_DNA"/>
</dbReference>
<comment type="caution">
    <text evidence="8">The sequence shown here is derived from an EMBL/GenBank/DDBJ whole genome shotgun (WGS) entry which is preliminary data.</text>
</comment>
<dbReference type="PROSITE" id="PS51293">
    <property type="entry name" value="SANT"/>
    <property type="match status" value="2"/>
</dbReference>
<dbReference type="InterPro" id="IPR051575">
    <property type="entry name" value="Myb-like_DNA-bd"/>
</dbReference>
<dbReference type="Gene3D" id="1.10.10.60">
    <property type="entry name" value="Homeodomain-like"/>
    <property type="match status" value="3"/>
</dbReference>
<dbReference type="Proteomes" id="UP001162131">
    <property type="component" value="Unassembled WGS sequence"/>
</dbReference>
<dbReference type="GO" id="GO:0001006">
    <property type="term" value="F:RNA polymerase III type 3 promoter sequence-specific DNA binding"/>
    <property type="evidence" value="ECO:0007669"/>
    <property type="project" value="TreeGrafter"/>
</dbReference>
<dbReference type="PANTHER" id="PTHR46621">
    <property type="entry name" value="SNRNA-ACTIVATING PROTEIN COMPLEX SUBUNIT 4"/>
    <property type="match status" value="1"/>
</dbReference>
<dbReference type="PANTHER" id="PTHR46621:SF1">
    <property type="entry name" value="SNRNA-ACTIVATING PROTEIN COMPLEX SUBUNIT 4"/>
    <property type="match status" value="1"/>
</dbReference>
<dbReference type="InterPro" id="IPR017930">
    <property type="entry name" value="Myb_dom"/>
</dbReference>